<evidence type="ECO:0000256" key="8">
    <source>
        <dbReference type="ARBA" id="ARBA00022835"/>
    </source>
</evidence>
<evidence type="ECO:0000259" key="13">
    <source>
        <dbReference type="Pfam" id="PF21266"/>
    </source>
</evidence>
<dbReference type="InterPro" id="IPR004088">
    <property type="entry name" value="KH_dom_type_1"/>
</dbReference>
<dbReference type="Pfam" id="PF15985">
    <property type="entry name" value="KH_6"/>
    <property type="match status" value="1"/>
</dbReference>
<dbReference type="InterPro" id="IPR012340">
    <property type="entry name" value="NA-bd_OB-fold"/>
</dbReference>
<dbReference type="SUPFAM" id="SSF50249">
    <property type="entry name" value="Nucleic acid-binding proteins"/>
    <property type="match status" value="1"/>
</dbReference>
<dbReference type="InterPro" id="IPR025721">
    <property type="entry name" value="Exosome_cplx_N_dom"/>
</dbReference>
<keyword evidence="9" id="KW-0694">RNA-binding</keyword>
<proteinExistence type="inferred from homology"/>
<protein>
    <recommendedName>
        <fullName evidence="6">6-phosphogluconolactonase</fullName>
        <ecNumber evidence="6">3.1.1.31</ecNumber>
    </recommendedName>
</protein>
<evidence type="ECO:0000259" key="10">
    <source>
        <dbReference type="Pfam" id="PF01182"/>
    </source>
</evidence>
<dbReference type="NCBIfam" id="TIGR01198">
    <property type="entry name" value="pgl"/>
    <property type="match status" value="1"/>
</dbReference>
<evidence type="ECO:0000256" key="9">
    <source>
        <dbReference type="ARBA" id="ARBA00022884"/>
    </source>
</evidence>
<evidence type="ECO:0000256" key="4">
    <source>
        <dbReference type="ARBA" id="ARBA00009155"/>
    </source>
</evidence>
<evidence type="ECO:0000256" key="5">
    <source>
        <dbReference type="ARBA" id="ARBA00010662"/>
    </source>
</evidence>
<dbReference type="CDD" id="cd22525">
    <property type="entry name" value="KH-I_Rrp4_eukar"/>
    <property type="match status" value="1"/>
</dbReference>
<dbReference type="SUPFAM" id="SSF110324">
    <property type="entry name" value="Ribosomal L27 protein-like"/>
    <property type="match status" value="1"/>
</dbReference>
<dbReference type="FunFam" id="3.40.50.1360:FF:000005">
    <property type="entry name" value="6-phosphogluconolactonase"/>
    <property type="match status" value="1"/>
</dbReference>
<dbReference type="GO" id="GO:0005634">
    <property type="term" value="C:nucleus"/>
    <property type="evidence" value="ECO:0007669"/>
    <property type="project" value="UniProtKB-SubCell"/>
</dbReference>
<dbReference type="SUPFAM" id="SSF100950">
    <property type="entry name" value="NagB/RpiA/CoA transferase-like"/>
    <property type="match status" value="1"/>
</dbReference>
<dbReference type="InterPro" id="IPR039104">
    <property type="entry name" value="6PGL"/>
</dbReference>
<evidence type="ECO:0000256" key="3">
    <source>
        <dbReference type="ARBA" id="ARBA00004961"/>
    </source>
</evidence>
<dbReference type="PANTHER" id="PTHR11054:SF0">
    <property type="entry name" value="6-PHOSPHOGLUCONOLACTONASE"/>
    <property type="match status" value="1"/>
</dbReference>
<reference evidence="14 15" key="1">
    <citation type="journal article" date="2014" name="Nat. Genet.">
        <title>Genome and transcriptome of the porcine whipworm Trichuris suis.</title>
        <authorList>
            <person name="Jex A.R."/>
            <person name="Nejsum P."/>
            <person name="Schwarz E.M."/>
            <person name="Hu L."/>
            <person name="Young N.D."/>
            <person name="Hall R.S."/>
            <person name="Korhonen P.K."/>
            <person name="Liao S."/>
            <person name="Thamsborg S."/>
            <person name="Xia J."/>
            <person name="Xu P."/>
            <person name="Wang S."/>
            <person name="Scheerlinck J.P."/>
            <person name="Hofmann A."/>
            <person name="Sternberg P.W."/>
            <person name="Wang J."/>
            <person name="Gasser R.B."/>
        </authorList>
    </citation>
    <scope>NUCLEOTIDE SEQUENCE [LARGE SCALE GENOMIC DNA]</scope>
    <source>
        <strain evidence="14">DCEP-RM93M</strain>
    </source>
</reference>
<dbReference type="Pfam" id="PF14382">
    <property type="entry name" value="ECR1_N"/>
    <property type="match status" value="1"/>
</dbReference>
<feature type="domain" description="Glucosamine/galactosamine-6-phosphate isomerase" evidence="10">
    <location>
        <begin position="447"/>
        <end position="649"/>
    </location>
</feature>
<dbReference type="InterPro" id="IPR037171">
    <property type="entry name" value="NagB/RpiA_transferase-like"/>
</dbReference>
<dbReference type="GO" id="GO:0000178">
    <property type="term" value="C:exosome (RNase complex)"/>
    <property type="evidence" value="ECO:0007669"/>
    <property type="project" value="UniProtKB-KW"/>
</dbReference>
<comment type="similarity">
    <text evidence="4">Belongs to the RRP4 family.</text>
</comment>
<dbReference type="CDD" id="cd05789">
    <property type="entry name" value="S1_Rrp4"/>
    <property type="match status" value="1"/>
</dbReference>
<dbReference type="GO" id="GO:0006098">
    <property type="term" value="P:pentose-phosphate shunt"/>
    <property type="evidence" value="ECO:0007669"/>
    <property type="project" value="InterPro"/>
</dbReference>
<evidence type="ECO:0000259" key="11">
    <source>
        <dbReference type="Pfam" id="PF14382"/>
    </source>
</evidence>
<evidence type="ECO:0000256" key="7">
    <source>
        <dbReference type="ARBA" id="ARBA00022801"/>
    </source>
</evidence>
<evidence type="ECO:0000259" key="12">
    <source>
        <dbReference type="Pfam" id="PF15985"/>
    </source>
</evidence>
<accession>A0A085MD79</accession>
<dbReference type="Gene3D" id="3.40.50.1360">
    <property type="match status" value="1"/>
</dbReference>
<sequence length="686" mass="76904">MQINQKDSMQINGRCYRQQSVWPIHELVKTTGSLDHVSALRGGKNLIKVHADVFIAYRTMAQMKKKKKKKGSKQDKLFGINTVAGKSIELDYHVSSQLDAVGMNANSNSTELVAKSVVLPGDVFKGLTDFVRGHGTYLDDSGQLVASVAGIARQLNKLVCVIPLEPVYSAQVGDTVVGRVTEVLSRRWKVEINSRREAHLLLTAVNLPGGELRRKSAEDEKMMRSNLCEGDMISVRTYPFIHSSALFNEPLNFKAEVHSVYPDGSASLQTRSLKYGKLFQGVLVKVPPFLIKRCRVHFINMPCGPHVIFGVNGYVWISKRRDMDEDETGSFVDKTGVSITRSFMRPSTRPFIQRIEPDEFVAISRLRMCAVLLAKQTVPLFEQSLQLAYELSIPYKVCELANADLIERIGNRMSIIVEGHRDQMVVQLAKLIKMQFRVEVGCPIVKRHIVGLSGGSLPDLMADVFQHKTLADLPVDNPDRLMFVFCDERKVAFSDPNSTYGEYRRKMIDRIPKMTHRCFLTIDPSLDVDECAKNYEKRLREVATIDRTTNMPNISVLLLGVGPDGHTCSLFPGHPLLEEKSRWVAPIKDSPKQPPERVTLTLPVIQNAKCVIFVATGASKSHIVKRVLKDHDATLPATLAKPKNNNLFWVLDEQAASKVVVRSYNMDETIGAEVVPAMERLCRSRP</sequence>
<dbReference type="AlphaFoldDB" id="A0A085MD79"/>
<dbReference type="Pfam" id="PF01182">
    <property type="entry name" value="Glucosamine_iso"/>
    <property type="match status" value="1"/>
</dbReference>
<comment type="similarity">
    <text evidence="5">Belongs to the glucosamine/galactosamine-6-phosphate isomerase family. 6-phosphogluconolactonase subfamily.</text>
</comment>
<name>A0A085MD79_9BILA</name>
<dbReference type="GO" id="GO:0005975">
    <property type="term" value="P:carbohydrate metabolic process"/>
    <property type="evidence" value="ECO:0007669"/>
    <property type="project" value="InterPro"/>
</dbReference>
<dbReference type="InterPro" id="IPR006148">
    <property type="entry name" value="Glc/Gal-6P_isomerase"/>
</dbReference>
<keyword evidence="15" id="KW-1185">Reference proteome</keyword>
<dbReference type="EC" id="3.1.1.31" evidence="6"/>
<comment type="pathway">
    <text evidence="3">Carbohydrate degradation; pentose phosphate pathway; D-ribulose 5-phosphate from D-glucose 6-phosphate (oxidative stage): step 2/3.</text>
</comment>
<dbReference type="InterPro" id="IPR036612">
    <property type="entry name" value="KH_dom_type_1_sf"/>
</dbReference>
<dbReference type="InterPro" id="IPR048565">
    <property type="entry name" value="S1_RRP4"/>
</dbReference>
<dbReference type="GO" id="GO:0017057">
    <property type="term" value="F:6-phosphogluconolactonase activity"/>
    <property type="evidence" value="ECO:0007669"/>
    <property type="project" value="UniProtKB-EC"/>
</dbReference>
<comment type="subcellular location">
    <subcellularLocation>
        <location evidence="2">Nucleus</location>
    </subcellularLocation>
</comment>
<comment type="catalytic activity">
    <reaction evidence="1">
        <text>6-phospho-D-glucono-1,5-lactone + H2O = 6-phospho-D-gluconate + H(+)</text>
        <dbReference type="Rhea" id="RHEA:12556"/>
        <dbReference type="ChEBI" id="CHEBI:15377"/>
        <dbReference type="ChEBI" id="CHEBI:15378"/>
        <dbReference type="ChEBI" id="CHEBI:57955"/>
        <dbReference type="ChEBI" id="CHEBI:58759"/>
        <dbReference type="EC" id="3.1.1.31"/>
    </reaction>
</comment>
<dbReference type="Gene3D" id="2.40.50.100">
    <property type="match status" value="1"/>
</dbReference>
<dbReference type="GO" id="GO:0003723">
    <property type="term" value="F:RNA binding"/>
    <property type="evidence" value="ECO:0007669"/>
    <property type="project" value="UniProtKB-KW"/>
</dbReference>
<feature type="domain" description="K Homology" evidence="12">
    <location>
        <begin position="281"/>
        <end position="320"/>
    </location>
</feature>
<feature type="domain" description="RRP4 S1" evidence="13">
    <location>
        <begin position="168"/>
        <end position="234"/>
    </location>
</feature>
<dbReference type="Proteomes" id="UP000030764">
    <property type="component" value="Unassembled WGS sequence"/>
</dbReference>
<evidence type="ECO:0000256" key="2">
    <source>
        <dbReference type="ARBA" id="ARBA00004123"/>
    </source>
</evidence>
<evidence type="ECO:0000313" key="14">
    <source>
        <dbReference type="EMBL" id="KFD55175.1"/>
    </source>
</evidence>
<dbReference type="InterPro" id="IPR005900">
    <property type="entry name" value="6-phosphogluconolactonase_DevB"/>
</dbReference>
<dbReference type="CDD" id="cd01400">
    <property type="entry name" value="6PGL"/>
    <property type="match status" value="1"/>
</dbReference>
<evidence type="ECO:0000313" key="15">
    <source>
        <dbReference type="Proteomes" id="UP000030764"/>
    </source>
</evidence>
<gene>
    <name evidence="14" type="ORF">M513_03816</name>
</gene>
<evidence type="ECO:0000256" key="1">
    <source>
        <dbReference type="ARBA" id="ARBA00000832"/>
    </source>
</evidence>
<keyword evidence="8" id="KW-0271">Exosome</keyword>
<dbReference type="SUPFAM" id="SSF54791">
    <property type="entry name" value="Eukaryotic type KH-domain (KH-domain type I)"/>
    <property type="match status" value="1"/>
</dbReference>
<dbReference type="PANTHER" id="PTHR11054">
    <property type="entry name" value="6-PHOSPHOGLUCONOLACTONASE"/>
    <property type="match status" value="1"/>
</dbReference>
<dbReference type="Gene3D" id="2.40.50.140">
    <property type="entry name" value="Nucleic acid-binding proteins"/>
    <property type="match status" value="1"/>
</dbReference>
<evidence type="ECO:0000256" key="6">
    <source>
        <dbReference type="ARBA" id="ARBA00013198"/>
    </source>
</evidence>
<dbReference type="Pfam" id="PF21266">
    <property type="entry name" value="S1_RRP4"/>
    <property type="match status" value="1"/>
</dbReference>
<feature type="domain" description="Exosome complex component N-terminal" evidence="11">
    <location>
        <begin position="117"/>
        <end position="151"/>
    </location>
</feature>
<keyword evidence="7" id="KW-0378">Hydrolase</keyword>
<organism evidence="14 15">
    <name type="scientific">Trichuris suis</name>
    <name type="common">pig whipworm</name>
    <dbReference type="NCBI Taxonomy" id="68888"/>
    <lineage>
        <taxon>Eukaryota</taxon>
        <taxon>Metazoa</taxon>
        <taxon>Ecdysozoa</taxon>
        <taxon>Nematoda</taxon>
        <taxon>Enoplea</taxon>
        <taxon>Dorylaimia</taxon>
        <taxon>Trichinellida</taxon>
        <taxon>Trichuridae</taxon>
        <taxon>Trichuris</taxon>
    </lineage>
</organism>
<dbReference type="EMBL" id="KL363201">
    <property type="protein sequence ID" value="KFD55175.1"/>
    <property type="molecule type" value="Genomic_DNA"/>
</dbReference>